<dbReference type="GO" id="GO:0005968">
    <property type="term" value="C:Rab-protein geranylgeranyltransferase complex"/>
    <property type="evidence" value="ECO:0007669"/>
    <property type="project" value="InterPro"/>
</dbReference>
<accession>A0A4Z2EEK2</accession>
<evidence type="ECO:0000256" key="1">
    <source>
        <dbReference type="ARBA" id="ARBA00004496"/>
    </source>
</evidence>
<dbReference type="GO" id="GO:0016740">
    <property type="term" value="F:transferase activity"/>
    <property type="evidence" value="ECO:0007669"/>
    <property type="project" value="UniProtKB-KW"/>
</dbReference>
<evidence type="ECO:0000256" key="5">
    <source>
        <dbReference type="SAM" id="MobiDB-lite"/>
    </source>
</evidence>
<dbReference type="GO" id="GO:0005092">
    <property type="term" value="F:GDP-dissociation inhibitor activity"/>
    <property type="evidence" value="ECO:0007669"/>
    <property type="project" value="InterPro"/>
</dbReference>
<keyword evidence="4" id="KW-0963">Cytoplasm</keyword>
<evidence type="ECO:0000313" key="6">
    <source>
        <dbReference type="EMBL" id="TNN26980.1"/>
    </source>
</evidence>
<comment type="similarity">
    <text evidence="2">Belongs to the Rab GDI family.</text>
</comment>
<sequence>MATEDLPSEFDVVILGTGLAESVAAAAFSRAGQRVLHVDRRSFYAAHWASFTFTGLLAWIQQQQEEPQPEEVQDWSSLLQEGEELIALSNSDSASIRNLQVFCFTSTVSTEFVMLLSVRKMKNLQTQLKKSEEELMKSQRRLRPNLQIQRTKKPTRKKKKNNNNNNNR</sequence>
<evidence type="ECO:0000256" key="3">
    <source>
        <dbReference type="ARBA" id="ARBA00022468"/>
    </source>
</evidence>
<name>A0A4Z2EEK2_9TELE</name>
<comment type="subcellular location">
    <subcellularLocation>
        <location evidence="1">Cytoplasm</location>
    </subcellularLocation>
</comment>
<keyword evidence="3" id="KW-0343">GTPase activation</keyword>
<dbReference type="OrthoDB" id="8958980at2759"/>
<dbReference type="Proteomes" id="UP000314294">
    <property type="component" value="Unassembled WGS sequence"/>
</dbReference>
<dbReference type="FunFam" id="3.50.50.60:FF:000108">
    <property type="entry name" value="Rab proteins geranylgeranyltransferase component A"/>
    <property type="match status" value="1"/>
</dbReference>
<dbReference type="InterPro" id="IPR001738">
    <property type="entry name" value="Rab_escort"/>
</dbReference>
<organism evidence="6 7">
    <name type="scientific">Liparis tanakae</name>
    <name type="common">Tanaka's snailfish</name>
    <dbReference type="NCBI Taxonomy" id="230148"/>
    <lineage>
        <taxon>Eukaryota</taxon>
        <taxon>Metazoa</taxon>
        <taxon>Chordata</taxon>
        <taxon>Craniata</taxon>
        <taxon>Vertebrata</taxon>
        <taxon>Euteleostomi</taxon>
        <taxon>Actinopterygii</taxon>
        <taxon>Neopterygii</taxon>
        <taxon>Teleostei</taxon>
        <taxon>Neoteleostei</taxon>
        <taxon>Acanthomorphata</taxon>
        <taxon>Eupercaria</taxon>
        <taxon>Perciformes</taxon>
        <taxon>Cottioidei</taxon>
        <taxon>Cottales</taxon>
        <taxon>Liparidae</taxon>
        <taxon>Liparis</taxon>
    </lineage>
</organism>
<dbReference type="PANTHER" id="PTHR11787:SF4">
    <property type="entry name" value="CHM, RAB ESCORT PROTEIN 1"/>
    <property type="match status" value="1"/>
</dbReference>
<gene>
    <name evidence="6" type="primary">Chml</name>
    <name evidence="6" type="ORF">EYF80_062876</name>
</gene>
<dbReference type="EMBL" id="SRLO01009114">
    <property type="protein sequence ID" value="TNN26980.1"/>
    <property type="molecule type" value="Genomic_DNA"/>
</dbReference>
<dbReference type="GO" id="GO:0006886">
    <property type="term" value="P:intracellular protein transport"/>
    <property type="evidence" value="ECO:0007669"/>
    <property type="project" value="InterPro"/>
</dbReference>
<evidence type="ECO:0000313" key="7">
    <source>
        <dbReference type="Proteomes" id="UP000314294"/>
    </source>
</evidence>
<feature type="compositionally biased region" description="Basic residues" evidence="5">
    <location>
        <begin position="150"/>
        <end position="161"/>
    </location>
</feature>
<dbReference type="PRINTS" id="PR00891">
    <property type="entry name" value="RABGDIREP"/>
</dbReference>
<dbReference type="PRINTS" id="PR00893">
    <property type="entry name" value="RABESCORT"/>
</dbReference>
<dbReference type="GO" id="GO:0016192">
    <property type="term" value="P:vesicle-mediated transport"/>
    <property type="evidence" value="ECO:0007669"/>
    <property type="project" value="TreeGrafter"/>
</dbReference>
<dbReference type="InterPro" id="IPR018203">
    <property type="entry name" value="GDP_dissociation_inhibitor"/>
</dbReference>
<dbReference type="AlphaFoldDB" id="A0A4Z2EEK2"/>
<feature type="region of interest" description="Disordered" evidence="5">
    <location>
        <begin position="134"/>
        <end position="168"/>
    </location>
</feature>
<dbReference type="SUPFAM" id="SSF51905">
    <property type="entry name" value="FAD/NAD(P)-binding domain"/>
    <property type="match status" value="1"/>
</dbReference>
<proteinExistence type="inferred from homology"/>
<protein>
    <submittedName>
        <fullName evidence="6">Rab proteins geranylgeranyltransferase component A 2</fullName>
    </submittedName>
</protein>
<dbReference type="GO" id="GO:0005634">
    <property type="term" value="C:nucleus"/>
    <property type="evidence" value="ECO:0007669"/>
    <property type="project" value="TreeGrafter"/>
</dbReference>
<dbReference type="GO" id="GO:0005096">
    <property type="term" value="F:GTPase activator activity"/>
    <property type="evidence" value="ECO:0007669"/>
    <property type="project" value="UniProtKB-KW"/>
</dbReference>
<dbReference type="PANTHER" id="PTHR11787">
    <property type="entry name" value="RAB GDP-DISSOCIATION INHIBITOR"/>
    <property type="match status" value="1"/>
</dbReference>
<evidence type="ECO:0000256" key="2">
    <source>
        <dbReference type="ARBA" id="ARBA00005593"/>
    </source>
</evidence>
<reference evidence="6 7" key="1">
    <citation type="submission" date="2019-03" db="EMBL/GenBank/DDBJ databases">
        <title>First draft genome of Liparis tanakae, snailfish: a comprehensive survey of snailfish specific genes.</title>
        <authorList>
            <person name="Kim W."/>
            <person name="Song I."/>
            <person name="Jeong J.-H."/>
            <person name="Kim D."/>
            <person name="Kim S."/>
            <person name="Ryu S."/>
            <person name="Song J.Y."/>
            <person name="Lee S.K."/>
        </authorList>
    </citation>
    <scope>NUCLEOTIDE SEQUENCE [LARGE SCALE GENOMIC DNA]</scope>
    <source>
        <tissue evidence="6">Muscle</tissue>
    </source>
</reference>
<keyword evidence="7" id="KW-1185">Reference proteome</keyword>
<dbReference type="GO" id="GO:0007264">
    <property type="term" value="P:small GTPase-mediated signal transduction"/>
    <property type="evidence" value="ECO:0007669"/>
    <property type="project" value="InterPro"/>
</dbReference>
<dbReference type="Gene3D" id="3.50.50.60">
    <property type="entry name" value="FAD/NAD(P)-binding domain"/>
    <property type="match status" value="1"/>
</dbReference>
<dbReference type="Pfam" id="PF00996">
    <property type="entry name" value="GDI"/>
    <property type="match status" value="1"/>
</dbReference>
<evidence type="ECO:0000256" key="4">
    <source>
        <dbReference type="ARBA" id="ARBA00022490"/>
    </source>
</evidence>
<dbReference type="InterPro" id="IPR036188">
    <property type="entry name" value="FAD/NAD-bd_sf"/>
</dbReference>
<keyword evidence="6" id="KW-0808">Transferase</keyword>
<dbReference type="GO" id="GO:0005829">
    <property type="term" value="C:cytosol"/>
    <property type="evidence" value="ECO:0007669"/>
    <property type="project" value="TreeGrafter"/>
</dbReference>
<comment type="caution">
    <text evidence="6">The sequence shown here is derived from an EMBL/GenBank/DDBJ whole genome shotgun (WGS) entry which is preliminary data.</text>
</comment>